<comment type="caution">
    <text evidence="2">The sequence shown here is derived from an EMBL/GenBank/DDBJ whole genome shotgun (WGS) entry which is preliminary data.</text>
</comment>
<dbReference type="Proteomes" id="UP000004095">
    <property type="component" value="Unassembled WGS sequence"/>
</dbReference>
<reference evidence="2 3" key="1">
    <citation type="submission" date="2007-01" db="EMBL/GenBank/DDBJ databases">
        <authorList>
            <person name="Haygood M."/>
            <person name="Podell S."/>
            <person name="Anderson C."/>
            <person name="Hopkinson B."/>
            <person name="Roe K."/>
            <person name="Barbeau K."/>
            <person name="Gaasterland T."/>
            <person name="Ferriera S."/>
            <person name="Johnson J."/>
            <person name="Kravitz S."/>
            <person name="Beeson K."/>
            <person name="Sutton G."/>
            <person name="Rogers Y.-H."/>
            <person name="Friedman R."/>
            <person name="Frazier M."/>
            <person name="Venter J.C."/>
        </authorList>
    </citation>
    <scope>NUCLEOTIDE SEQUENCE [LARGE SCALE GENOMIC DNA]</scope>
    <source>
        <strain evidence="2 3">ATCC 23134</strain>
    </source>
</reference>
<dbReference type="EMBL" id="AAWS01000030">
    <property type="protein sequence ID" value="EAY26783.1"/>
    <property type="molecule type" value="Genomic_DNA"/>
</dbReference>
<keyword evidence="1" id="KW-0472">Membrane</keyword>
<feature type="transmembrane region" description="Helical" evidence="1">
    <location>
        <begin position="169"/>
        <end position="189"/>
    </location>
</feature>
<keyword evidence="1" id="KW-0812">Transmembrane</keyword>
<keyword evidence="1" id="KW-1133">Transmembrane helix</keyword>
<dbReference type="AlphaFoldDB" id="A1ZS60"/>
<keyword evidence="3" id="KW-1185">Reference proteome</keyword>
<accession>A1ZS60</accession>
<gene>
    <name evidence="2" type="ORF">M23134_00749</name>
</gene>
<evidence type="ECO:0000256" key="1">
    <source>
        <dbReference type="SAM" id="Phobius"/>
    </source>
</evidence>
<proteinExistence type="predicted"/>
<sequence length="190" mass="22339">MAGKISDKLFARLLLLFIFVACLFVSFKTTKRRKVADVQLPIDSLSKTKPLVTPSFPVKKKVGIYSLKMSVYPHMTHVNGDFIYLMAEMYDSEDRRINEFENEYWWETGHDSDGTWTEKEESESWMFKNRQKNDSLYLEIYGEKSLSKSLYYHPKSVRIQVWEDPQAAVAKYFLVIGIVFLVLFIIFLFT</sequence>
<evidence type="ECO:0000313" key="2">
    <source>
        <dbReference type="EMBL" id="EAY26783.1"/>
    </source>
</evidence>
<dbReference type="RefSeq" id="WP_002700287.1">
    <property type="nucleotide sequence ID" value="NZ_AAWS01000030.1"/>
</dbReference>
<name>A1ZS60_MICM2</name>
<evidence type="ECO:0000313" key="3">
    <source>
        <dbReference type="Proteomes" id="UP000004095"/>
    </source>
</evidence>
<protein>
    <submittedName>
        <fullName evidence="2">Uncharacterized protein</fullName>
    </submittedName>
</protein>
<organism evidence="2 3">
    <name type="scientific">Microscilla marina ATCC 23134</name>
    <dbReference type="NCBI Taxonomy" id="313606"/>
    <lineage>
        <taxon>Bacteria</taxon>
        <taxon>Pseudomonadati</taxon>
        <taxon>Bacteroidota</taxon>
        <taxon>Cytophagia</taxon>
        <taxon>Cytophagales</taxon>
        <taxon>Microscillaceae</taxon>
        <taxon>Microscilla</taxon>
    </lineage>
</organism>